<dbReference type="Gene3D" id="1.10.287.1040">
    <property type="entry name" value="Exonuclease VII, small subunit"/>
    <property type="match status" value="1"/>
</dbReference>
<organism evidence="7 8">
    <name type="scientific">Midichloria mitochondrii (strain IricVA)</name>
    <dbReference type="NCBI Taxonomy" id="696127"/>
    <lineage>
        <taxon>Bacteria</taxon>
        <taxon>Pseudomonadati</taxon>
        <taxon>Pseudomonadota</taxon>
        <taxon>Alphaproteobacteria</taxon>
        <taxon>Rickettsiales</taxon>
        <taxon>Candidatus Midichloriaceae</taxon>
        <taxon>Candidatus Midichloria</taxon>
    </lineage>
</organism>
<dbReference type="InterPro" id="IPR037004">
    <property type="entry name" value="Exonuc_VII_ssu_sf"/>
</dbReference>
<keyword evidence="8" id="KW-1185">Reference proteome</keyword>
<dbReference type="EC" id="3.1.11.6" evidence="6"/>
<comment type="function">
    <text evidence="6">Bidirectionally degrades single-stranded DNA into large acid-insoluble oligonucleotides, which are then degraded further into small acid-soluble oligonucleotides.</text>
</comment>
<comment type="catalytic activity">
    <reaction evidence="6">
        <text>Exonucleolytic cleavage in either 5'- to 3'- or 3'- to 5'-direction to yield nucleoside 5'-phosphates.</text>
        <dbReference type="EC" id="3.1.11.6"/>
    </reaction>
</comment>
<dbReference type="HAMAP" id="MF_00337">
    <property type="entry name" value="Exonuc_7_S"/>
    <property type="match status" value="1"/>
</dbReference>
<accession>F7XW97</accession>
<dbReference type="SUPFAM" id="SSF116842">
    <property type="entry name" value="XseB-like"/>
    <property type="match status" value="1"/>
</dbReference>
<comment type="subcellular location">
    <subcellularLocation>
        <location evidence="6">Cytoplasm</location>
    </subcellularLocation>
</comment>
<reference evidence="7 8" key="1">
    <citation type="journal article" date="2011" name="Mol. Biol. Evol.">
        <title>Phylogenomic evidence for the presence of a flagellum and cbb3 oxidase in the free-living mitochondrial ancestor.</title>
        <authorList>
            <person name="Sassera D."/>
            <person name="Lo N."/>
            <person name="Epis S."/>
            <person name="D'Auria G."/>
            <person name="Montagna M."/>
            <person name="Comandatore F."/>
            <person name="Horner D."/>
            <person name="Pereto J."/>
            <person name="Luciano A.M."/>
            <person name="Franciosi F."/>
            <person name="Ferri E."/>
            <person name="Crotti E."/>
            <person name="Bazzocchi C."/>
            <person name="Daffonchio D."/>
            <person name="Sacchi L."/>
            <person name="Moya A."/>
            <person name="Latorre A."/>
            <person name="Bandi C."/>
        </authorList>
    </citation>
    <scope>NUCLEOTIDE SEQUENCE [LARGE SCALE GENOMIC DNA]</scope>
    <source>
        <strain evidence="7 8">IricVA</strain>
    </source>
</reference>
<evidence type="ECO:0000256" key="5">
    <source>
        <dbReference type="ARBA" id="ARBA00022839"/>
    </source>
</evidence>
<dbReference type="Pfam" id="PF02609">
    <property type="entry name" value="Exonuc_VII_S"/>
    <property type="match status" value="1"/>
</dbReference>
<dbReference type="RefSeq" id="WP_013951154.1">
    <property type="nucleotide sequence ID" value="NC_015722.1"/>
</dbReference>
<comment type="subunit">
    <text evidence="6">Heterooligomer composed of large and small subunits.</text>
</comment>
<evidence type="ECO:0000313" key="8">
    <source>
        <dbReference type="Proteomes" id="UP000006639"/>
    </source>
</evidence>
<dbReference type="AlphaFoldDB" id="F7XW97"/>
<name>F7XW97_MIDMI</name>
<dbReference type="HOGENOM" id="CLU_145918_0_3_5"/>
<proteinExistence type="inferred from homology"/>
<gene>
    <name evidence="6 7" type="primary">xseB</name>
    <name evidence="7" type="ordered locus">midi_00649</name>
</gene>
<keyword evidence="4 6" id="KW-0378">Hydrolase</keyword>
<evidence type="ECO:0000313" key="7">
    <source>
        <dbReference type="EMBL" id="AEI88946.1"/>
    </source>
</evidence>
<dbReference type="GO" id="GO:0006308">
    <property type="term" value="P:DNA catabolic process"/>
    <property type="evidence" value="ECO:0007669"/>
    <property type="project" value="UniProtKB-UniRule"/>
</dbReference>
<dbReference type="GO" id="GO:0005829">
    <property type="term" value="C:cytosol"/>
    <property type="evidence" value="ECO:0007669"/>
    <property type="project" value="TreeGrafter"/>
</dbReference>
<evidence type="ECO:0000256" key="4">
    <source>
        <dbReference type="ARBA" id="ARBA00022801"/>
    </source>
</evidence>
<protein>
    <recommendedName>
        <fullName evidence="6">Exodeoxyribonuclease 7 small subunit</fullName>
        <ecNumber evidence="6">3.1.11.6</ecNumber>
    </recommendedName>
    <alternativeName>
        <fullName evidence="6">Exodeoxyribonuclease VII small subunit</fullName>
        <shortName evidence="6">Exonuclease VII small subunit</shortName>
    </alternativeName>
</protein>
<keyword evidence="2 6" id="KW-0963">Cytoplasm</keyword>
<dbReference type="PANTHER" id="PTHR34137:SF1">
    <property type="entry name" value="EXODEOXYRIBONUCLEASE 7 SMALL SUBUNIT"/>
    <property type="match status" value="1"/>
</dbReference>
<evidence type="ECO:0000256" key="2">
    <source>
        <dbReference type="ARBA" id="ARBA00022490"/>
    </source>
</evidence>
<evidence type="ECO:0000256" key="1">
    <source>
        <dbReference type="ARBA" id="ARBA00009998"/>
    </source>
</evidence>
<comment type="similarity">
    <text evidence="1 6">Belongs to the XseB family.</text>
</comment>
<dbReference type="NCBIfam" id="TIGR01280">
    <property type="entry name" value="xseB"/>
    <property type="match status" value="1"/>
</dbReference>
<keyword evidence="5 6" id="KW-0269">Exonuclease</keyword>
<dbReference type="GO" id="GO:0009318">
    <property type="term" value="C:exodeoxyribonuclease VII complex"/>
    <property type="evidence" value="ECO:0007669"/>
    <property type="project" value="UniProtKB-UniRule"/>
</dbReference>
<dbReference type="KEGG" id="mmn:midi_00649"/>
<dbReference type="Proteomes" id="UP000006639">
    <property type="component" value="Chromosome"/>
</dbReference>
<sequence>MNVKKEKINTSDVPNSFEEALKELEVIAAKLEAGEVSLNETVELYKRGRLLHDFCAAKLEEAQLAVNNIITDDNGQPIDTTPSDLRRLYNLKNKLN</sequence>
<dbReference type="GO" id="GO:0008855">
    <property type="term" value="F:exodeoxyribonuclease VII activity"/>
    <property type="evidence" value="ECO:0007669"/>
    <property type="project" value="UniProtKB-UniRule"/>
</dbReference>
<dbReference type="PANTHER" id="PTHR34137">
    <property type="entry name" value="EXODEOXYRIBONUCLEASE 7 SMALL SUBUNIT"/>
    <property type="match status" value="1"/>
</dbReference>
<keyword evidence="3 6" id="KW-0540">Nuclease</keyword>
<dbReference type="InterPro" id="IPR003761">
    <property type="entry name" value="Exonuc_VII_S"/>
</dbReference>
<dbReference type="EMBL" id="CP002130">
    <property type="protein sequence ID" value="AEI88946.1"/>
    <property type="molecule type" value="Genomic_DNA"/>
</dbReference>
<evidence type="ECO:0000256" key="3">
    <source>
        <dbReference type="ARBA" id="ARBA00022722"/>
    </source>
</evidence>
<dbReference type="OrthoDB" id="7165762at2"/>
<evidence type="ECO:0000256" key="6">
    <source>
        <dbReference type="HAMAP-Rule" id="MF_00337"/>
    </source>
</evidence>
<dbReference type="STRING" id="696127.midi_00649"/>